<dbReference type="EMBL" id="JBBHLL010002527">
    <property type="protein sequence ID" value="KAK7795378.1"/>
    <property type="molecule type" value="Genomic_DNA"/>
</dbReference>
<dbReference type="GO" id="GO:0005739">
    <property type="term" value="C:mitochondrion"/>
    <property type="evidence" value="ECO:0007669"/>
    <property type="project" value="TreeGrafter"/>
</dbReference>
<comment type="caution">
    <text evidence="10">The sequence shown here is derived from an EMBL/GenBank/DDBJ whole genome shotgun (WGS) entry which is preliminary data.</text>
</comment>
<accession>A0AAW0GX78</accession>
<feature type="transmembrane region" description="Helical" evidence="9">
    <location>
        <begin position="13"/>
        <end position="34"/>
    </location>
</feature>
<keyword evidence="5 9" id="KW-0472">Membrane</keyword>
<keyword evidence="12" id="KW-1185">Reference proteome</keyword>
<dbReference type="PANTHER" id="PTHR13674:SF2">
    <property type="entry name" value="PROTEIN FAM162A"/>
    <property type="match status" value="1"/>
</dbReference>
<dbReference type="GO" id="GO:0051402">
    <property type="term" value="P:neuron apoptotic process"/>
    <property type="evidence" value="ECO:0007669"/>
    <property type="project" value="TreeGrafter"/>
</dbReference>
<evidence type="ECO:0000313" key="12">
    <source>
        <dbReference type="Proteomes" id="UP001488838"/>
    </source>
</evidence>
<dbReference type="PANTHER" id="PTHR13674">
    <property type="entry name" value="GROWTH AND TRANSFORMATION-DEPENDENT PROTEIN"/>
    <property type="match status" value="1"/>
</dbReference>
<evidence type="ECO:0000313" key="10">
    <source>
        <dbReference type="EMBL" id="KAK7795378.1"/>
    </source>
</evidence>
<gene>
    <name evidence="11" type="ORF">U0070_014967</name>
    <name evidence="10" type="ORF">U0070_026804</name>
</gene>
<reference evidence="10 12" key="1">
    <citation type="journal article" date="2023" name="bioRxiv">
        <title>Conserved and derived expression patterns and positive selection on dental genes reveal complex evolutionary context of ever-growing rodent molars.</title>
        <authorList>
            <person name="Calamari Z.T."/>
            <person name="Song A."/>
            <person name="Cohen E."/>
            <person name="Akter M."/>
            <person name="Roy R.D."/>
            <person name="Hallikas O."/>
            <person name="Christensen M.M."/>
            <person name="Li P."/>
            <person name="Marangoni P."/>
            <person name="Jernvall J."/>
            <person name="Klein O.D."/>
        </authorList>
    </citation>
    <scope>NUCLEOTIDE SEQUENCE [LARGE SCALE GENOMIC DNA]</scope>
    <source>
        <strain evidence="10">V071</strain>
    </source>
</reference>
<comment type="subunit">
    <text evidence="8">Interacts with HSP90AB1; HSP90AB1 is essential for FAM162A mitochondrial localization and pro-apoptotic activity. Interacts with VDAC2; the interaction is probably involved in inducing mitochondrial permeability transition.</text>
</comment>
<comment type="similarity">
    <text evidence="2">Belongs to the UPF0389 family.</text>
</comment>
<name>A0AAW0GX78_MYOGA</name>
<dbReference type="Proteomes" id="UP001488838">
    <property type="component" value="Unassembled WGS sequence"/>
</dbReference>
<reference evidence="10" key="2">
    <citation type="submission" date="2024-03" db="EMBL/GenBank/DDBJ databases">
        <authorList>
            <person name="Calamari Z.T."/>
        </authorList>
    </citation>
    <scope>NUCLEOTIDE SEQUENCE</scope>
    <source>
        <strain evidence="10">V071</strain>
        <tissue evidence="10">Muscle</tissue>
    </source>
</reference>
<proteinExistence type="inferred from homology"/>
<evidence type="ECO:0000256" key="4">
    <source>
        <dbReference type="ARBA" id="ARBA00022989"/>
    </source>
</evidence>
<dbReference type="GO" id="GO:0016020">
    <property type="term" value="C:membrane"/>
    <property type="evidence" value="ECO:0007669"/>
    <property type="project" value="UniProtKB-SubCell"/>
</dbReference>
<evidence type="ECO:0000256" key="6">
    <source>
        <dbReference type="ARBA" id="ARBA00039929"/>
    </source>
</evidence>
<evidence type="ECO:0000256" key="5">
    <source>
        <dbReference type="ARBA" id="ARBA00023136"/>
    </source>
</evidence>
<evidence type="ECO:0000256" key="8">
    <source>
        <dbReference type="ARBA" id="ARBA00046764"/>
    </source>
</evidence>
<dbReference type="GO" id="GO:0090200">
    <property type="term" value="P:positive regulation of release of cytochrome c from mitochondria"/>
    <property type="evidence" value="ECO:0007669"/>
    <property type="project" value="TreeGrafter"/>
</dbReference>
<dbReference type="EMBL" id="JBBHLL010002526">
    <property type="protein sequence ID" value="KAK7795379.1"/>
    <property type="molecule type" value="Genomic_DNA"/>
</dbReference>
<protein>
    <recommendedName>
        <fullName evidence="6">Protein FAM162A</fullName>
    </recommendedName>
</protein>
<evidence type="ECO:0000256" key="7">
    <source>
        <dbReference type="ARBA" id="ARBA00045918"/>
    </source>
</evidence>
<dbReference type="Pfam" id="PF06388">
    <property type="entry name" value="DUF1075"/>
    <property type="match status" value="1"/>
</dbReference>
<keyword evidence="4 9" id="KW-1133">Transmembrane helix</keyword>
<dbReference type="AlphaFoldDB" id="A0AAW0GX78"/>
<evidence type="ECO:0000256" key="1">
    <source>
        <dbReference type="ARBA" id="ARBA00004167"/>
    </source>
</evidence>
<comment type="subcellular location">
    <subcellularLocation>
        <location evidence="1">Membrane</location>
        <topology evidence="1">Single-pass membrane protein</topology>
    </subcellularLocation>
</comment>
<evidence type="ECO:0000256" key="2">
    <source>
        <dbReference type="ARBA" id="ARBA00007363"/>
    </source>
</evidence>
<sequence>MKFEMFDAAKNKLWVKVSYLMIALTMAECICMVIEGKKVRTGSSLSLCAFPKTSPQFSLRRESSKKKPLSINLLT</sequence>
<evidence type="ECO:0000256" key="3">
    <source>
        <dbReference type="ARBA" id="ARBA00022692"/>
    </source>
</evidence>
<organism evidence="10 12">
    <name type="scientific">Myodes glareolus</name>
    <name type="common">Bank vole</name>
    <name type="synonym">Clethrionomys glareolus</name>
    <dbReference type="NCBI Taxonomy" id="447135"/>
    <lineage>
        <taxon>Eukaryota</taxon>
        <taxon>Metazoa</taxon>
        <taxon>Chordata</taxon>
        <taxon>Craniata</taxon>
        <taxon>Vertebrata</taxon>
        <taxon>Euteleostomi</taxon>
        <taxon>Mammalia</taxon>
        <taxon>Eutheria</taxon>
        <taxon>Euarchontoglires</taxon>
        <taxon>Glires</taxon>
        <taxon>Rodentia</taxon>
        <taxon>Myomorpha</taxon>
        <taxon>Muroidea</taxon>
        <taxon>Cricetidae</taxon>
        <taxon>Arvicolinae</taxon>
        <taxon>Myodes</taxon>
    </lineage>
</organism>
<evidence type="ECO:0000256" key="9">
    <source>
        <dbReference type="SAM" id="Phobius"/>
    </source>
</evidence>
<comment type="function">
    <text evidence="7">Proposed to be involved in regulation of apoptosis; the exact mechanism may differ between cell types/tissues. May be involved in hypoxia-induced cell death of transformed cells implicating cytochrome C release and caspase activation (such as CASP9) and inducing mitochondrial permeability transition. May be involved in hypoxia-induced cell death of neuronal cells probably by promoting release of AIFM1 from mitochondria to cytoplasm and its translocation to the nucleus; however, the involvement of caspases has been reported conflictingly.</text>
</comment>
<evidence type="ECO:0000313" key="11">
    <source>
        <dbReference type="EMBL" id="KAK7795379.1"/>
    </source>
</evidence>
<keyword evidence="3 9" id="KW-0812">Transmembrane</keyword>
<dbReference type="GO" id="GO:0071456">
    <property type="term" value="P:cellular response to hypoxia"/>
    <property type="evidence" value="ECO:0007669"/>
    <property type="project" value="TreeGrafter"/>
</dbReference>
<dbReference type="InterPro" id="IPR009432">
    <property type="entry name" value="DUF1075"/>
</dbReference>